<dbReference type="InterPro" id="IPR010089">
    <property type="entry name" value="Flavoprotein_WrbA-like"/>
</dbReference>
<feature type="domain" description="Flavodoxin-like" evidence="5">
    <location>
        <begin position="37"/>
        <end position="225"/>
    </location>
</feature>
<dbReference type="Proteomes" id="UP000822688">
    <property type="component" value="Chromosome 6"/>
</dbReference>
<dbReference type="EMBL" id="CM026427">
    <property type="protein sequence ID" value="KAG0569745.1"/>
    <property type="molecule type" value="Genomic_DNA"/>
</dbReference>
<comment type="similarity">
    <text evidence="1">Belongs to the WrbA family.</text>
</comment>
<dbReference type="InterPro" id="IPR029039">
    <property type="entry name" value="Flavoprotein-like_sf"/>
</dbReference>
<dbReference type="InterPro" id="IPR008254">
    <property type="entry name" value="Flavodoxin/NO_synth"/>
</dbReference>
<dbReference type="PANTHER" id="PTHR30546">
    <property type="entry name" value="FLAVODOXIN-RELATED PROTEIN WRBA-RELATED"/>
    <property type="match status" value="1"/>
</dbReference>
<evidence type="ECO:0000313" key="6">
    <source>
        <dbReference type="EMBL" id="KAG0569745.1"/>
    </source>
</evidence>
<evidence type="ECO:0000259" key="5">
    <source>
        <dbReference type="PROSITE" id="PS50902"/>
    </source>
</evidence>
<dbReference type="Pfam" id="PF00258">
    <property type="entry name" value="Flavodoxin_1"/>
    <property type="match status" value="1"/>
</dbReference>
<dbReference type="PROSITE" id="PS50902">
    <property type="entry name" value="FLAVODOXIN_LIKE"/>
    <property type="match status" value="1"/>
</dbReference>
<comment type="caution">
    <text evidence="6">The sequence shown here is derived from an EMBL/GenBank/DDBJ whole genome shotgun (WGS) entry which is preliminary data.</text>
</comment>
<evidence type="ECO:0000313" key="7">
    <source>
        <dbReference type="Proteomes" id="UP000822688"/>
    </source>
</evidence>
<dbReference type="EC" id="1.6.5.2" evidence="2"/>
<keyword evidence="7" id="KW-1185">Reference proteome</keyword>
<dbReference type="FunFam" id="3.40.50.360:FF:000001">
    <property type="entry name" value="NAD(P)H dehydrogenase (Quinone) FQR1-like"/>
    <property type="match status" value="1"/>
</dbReference>
<evidence type="ECO:0000256" key="1">
    <source>
        <dbReference type="ARBA" id="ARBA00006961"/>
    </source>
</evidence>
<comment type="catalytic activity">
    <reaction evidence="3">
        <text>a quinone + NADH + H(+) = a quinol + NAD(+)</text>
        <dbReference type="Rhea" id="RHEA:46160"/>
        <dbReference type="ChEBI" id="CHEBI:15378"/>
        <dbReference type="ChEBI" id="CHEBI:24646"/>
        <dbReference type="ChEBI" id="CHEBI:57540"/>
        <dbReference type="ChEBI" id="CHEBI:57945"/>
        <dbReference type="ChEBI" id="CHEBI:132124"/>
        <dbReference type="EC" id="1.6.5.2"/>
    </reaction>
</comment>
<evidence type="ECO:0000256" key="4">
    <source>
        <dbReference type="ARBA" id="ARBA00048983"/>
    </source>
</evidence>
<name>A0A8T0HFL0_CERPU</name>
<dbReference type="GO" id="GO:0010181">
    <property type="term" value="F:FMN binding"/>
    <property type="evidence" value="ECO:0007669"/>
    <property type="project" value="InterPro"/>
</dbReference>
<gene>
    <name evidence="6" type="ORF">KC19_6G113300</name>
</gene>
<dbReference type="SUPFAM" id="SSF52218">
    <property type="entry name" value="Flavoproteins"/>
    <property type="match status" value="1"/>
</dbReference>
<proteinExistence type="inferred from homology"/>
<dbReference type="PANTHER" id="PTHR30546:SF3">
    <property type="entry name" value="NAD(P)H DEHYDROGENASE (QUINONE) FQR1-LIKE 2-RELATED"/>
    <property type="match status" value="1"/>
</dbReference>
<evidence type="ECO:0000256" key="2">
    <source>
        <dbReference type="ARBA" id="ARBA00012648"/>
    </source>
</evidence>
<dbReference type="AlphaFoldDB" id="A0A8T0HFL0"/>
<dbReference type="GO" id="GO:0003955">
    <property type="term" value="F:NAD(P)H dehydrogenase (quinone) activity"/>
    <property type="evidence" value="ECO:0007669"/>
    <property type="project" value="UniProtKB-EC"/>
</dbReference>
<protein>
    <recommendedName>
        <fullName evidence="2">NAD(P)H dehydrogenase (quinone)</fullName>
        <ecNumber evidence="2">1.6.5.2</ecNumber>
    </recommendedName>
</protein>
<dbReference type="NCBIfam" id="TIGR01755">
    <property type="entry name" value="flav_wrbA"/>
    <property type="match status" value="1"/>
</dbReference>
<accession>A0A8T0HFL0</accession>
<dbReference type="Gene3D" id="3.40.50.360">
    <property type="match status" value="1"/>
</dbReference>
<organism evidence="6 7">
    <name type="scientific">Ceratodon purpureus</name>
    <name type="common">Fire moss</name>
    <name type="synonym">Dicranum purpureum</name>
    <dbReference type="NCBI Taxonomy" id="3225"/>
    <lineage>
        <taxon>Eukaryota</taxon>
        <taxon>Viridiplantae</taxon>
        <taxon>Streptophyta</taxon>
        <taxon>Embryophyta</taxon>
        <taxon>Bryophyta</taxon>
        <taxon>Bryophytina</taxon>
        <taxon>Bryopsida</taxon>
        <taxon>Dicranidae</taxon>
        <taxon>Pseudoditrichales</taxon>
        <taxon>Ditrichaceae</taxon>
        <taxon>Ceratodon</taxon>
    </lineage>
</organism>
<dbReference type="NCBIfam" id="NF002999">
    <property type="entry name" value="PRK03767.1"/>
    <property type="match status" value="1"/>
</dbReference>
<dbReference type="GO" id="GO:0016020">
    <property type="term" value="C:membrane"/>
    <property type="evidence" value="ECO:0007669"/>
    <property type="project" value="TreeGrafter"/>
</dbReference>
<comment type="catalytic activity">
    <reaction evidence="4">
        <text>a quinone + NADPH + H(+) = a quinol + NADP(+)</text>
        <dbReference type="Rhea" id="RHEA:46164"/>
        <dbReference type="ChEBI" id="CHEBI:15378"/>
        <dbReference type="ChEBI" id="CHEBI:24646"/>
        <dbReference type="ChEBI" id="CHEBI:57783"/>
        <dbReference type="ChEBI" id="CHEBI:58349"/>
        <dbReference type="ChEBI" id="CHEBI:132124"/>
        <dbReference type="EC" id="1.6.5.2"/>
    </reaction>
</comment>
<reference evidence="6 7" key="1">
    <citation type="submission" date="2020-06" db="EMBL/GenBank/DDBJ databases">
        <title>WGS assembly of Ceratodon purpureus strain R40.</title>
        <authorList>
            <person name="Carey S.B."/>
            <person name="Jenkins J."/>
            <person name="Shu S."/>
            <person name="Lovell J.T."/>
            <person name="Sreedasyam A."/>
            <person name="Maumus F."/>
            <person name="Tiley G.P."/>
            <person name="Fernandez-Pozo N."/>
            <person name="Barry K."/>
            <person name="Chen C."/>
            <person name="Wang M."/>
            <person name="Lipzen A."/>
            <person name="Daum C."/>
            <person name="Saski C.A."/>
            <person name="Payton A.C."/>
            <person name="Mcbreen J.C."/>
            <person name="Conrad R.E."/>
            <person name="Kollar L.M."/>
            <person name="Olsson S."/>
            <person name="Huttunen S."/>
            <person name="Landis J.B."/>
            <person name="Wickett N.J."/>
            <person name="Johnson M.G."/>
            <person name="Rensing S.A."/>
            <person name="Grimwood J."/>
            <person name="Schmutz J."/>
            <person name="Mcdaniel S.F."/>
        </authorList>
    </citation>
    <scope>NUCLEOTIDE SEQUENCE [LARGE SCALE GENOMIC DNA]</scope>
    <source>
        <strain evidence="6 7">R40</strain>
    </source>
</reference>
<evidence type="ECO:0000256" key="3">
    <source>
        <dbReference type="ARBA" id="ARBA00047678"/>
    </source>
</evidence>
<sequence>MGEENGEAKIVDVSVDGEKSVDNNSLDVASVDAKVKVFIVFYSTYGHVLAMAKKMKEGVDSIEGVDGFLYQVPETLPENVLTMMKVPPKDESIPTITAAQLSEADGFLFEFPTRFGVMAAQMKAFFDSTGSLWKTQVLAGKPAGLFVSTGLQGGGQETTTLTSITQLVHHRMLYVPIGYTFGSEMFTFDEIRGGLPYGAGTYAGNGSRKPSELELAMAEHQGQYNANFAKMLAKNKDK</sequence>